<name>A0ACC0JLQ2_CHOFU</name>
<organism evidence="1 2">
    <name type="scientific">Choristoneura fumiferana</name>
    <name type="common">Spruce budworm moth</name>
    <name type="synonym">Archips fumiferana</name>
    <dbReference type="NCBI Taxonomy" id="7141"/>
    <lineage>
        <taxon>Eukaryota</taxon>
        <taxon>Metazoa</taxon>
        <taxon>Ecdysozoa</taxon>
        <taxon>Arthropoda</taxon>
        <taxon>Hexapoda</taxon>
        <taxon>Insecta</taxon>
        <taxon>Pterygota</taxon>
        <taxon>Neoptera</taxon>
        <taxon>Endopterygota</taxon>
        <taxon>Lepidoptera</taxon>
        <taxon>Glossata</taxon>
        <taxon>Ditrysia</taxon>
        <taxon>Tortricoidea</taxon>
        <taxon>Tortricidae</taxon>
        <taxon>Tortricinae</taxon>
        <taxon>Choristoneura</taxon>
    </lineage>
</organism>
<protein>
    <submittedName>
        <fullName evidence="1">Uncharacterized protein</fullName>
    </submittedName>
</protein>
<gene>
    <name evidence="1" type="ORF">MSG28_006946</name>
</gene>
<reference evidence="1 2" key="1">
    <citation type="journal article" date="2022" name="Genome Biol. Evol.">
        <title>The Spruce Budworm Genome: Reconstructing the Evolutionary History of Antifreeze Proteins.</title>
        <authorList>
            <person name="Beliveau C."/>
            <person name="Gagne P."/>
            <person name="Picq S."/>
            <person name="Vernygora O."/>
            <person name="Keeling C.I."/>
            <person name="Pinkney K."/>
            <person name="Doucet D."/>
            <person name="Wen F."/>
            <person name="Johnston J.S."/>
            <person name="Maaroufi H."/>
            <person name="Boyle B."/>
            <person name="Laroche J."/>
            <person name="Dewar K."/>
            <person name="Juretic N."/>
            <person name="Blackburn G."/>
            <person name="Nisole A."/>
            <person name="Brunet B."/>
            <person name="Brandao M."/>
            <person name="Lumley L."/>
            <person name="Duan J."/>
            <person name="Quan G."/>
            <person name="Lucarotti C.J."/>
            <person name="Roe A.D."/>
            <person name="Sperling F.A.H."/>
            <person name="Levesque R.C."/>
            <person name="Cusson M."/>
        </authorList>
    </citation>
    <scope>NUCLEOTIDE SEQUENCE [LARGE SCALE GENOMIC DNA]</scope>
    <source>
        <strain evidence="1">Glfc:IPQL:Cfum</strain>
    </source>
</reference>
<proteinExistence type="predicted"/>
<keyword evidence="2" id="KW-1185">Reference proteome</keyword>
<dbReference type="Proteomes" id="UP001064048">
    <property type="component" value="Chromosome 11"/>
</dbReference>
<comment type="caution">
    <text evidence="1">The sequence shown here is derived from an EMBL/GenBank/DDBJ whole genome shotgun (WGS) entry which is preliminary data.</text>
</comment>
<sequence length="117" mass="12938">KSFQAAGNTESASAAPDTRNSRELTLRRLCGLQRERGHASSHHNTRMGLATHQVAASRAGRWLRARLCAPQTTAALVITPMVNRFVIASEKQLPPYHETALASRNTTCTRQKCEERV</sequence>
<feature type="non-terminal residue" evidence="1">
    <location>
        <position position="1"/>
    </location>
</feature>
<evidence type="ECO:0000313" key="1">
    <source>
        <dbReference type="EMBL" id="KAI8425085.1"/>
    </source>
</evidence>
<evidence type="ECO:0000313" key="2">
    <source>
        <dbReference type="Proteomes" id="UP001064048"/>
    </source>
</evidence>
<accession>A0ACC0JLQ2</accession>
<dbReference type="EMBL" id="CM046111">
    <property type="protein sequence ID" value="KAI8425085.1"/>
    <property type="molecule type" value="Genomic_DNA"/>
</dbReference>